<evidence type="ECO:0000259" key="7">
    <source>
        <dbReference type="SMART" id="SM00734"/>
    </source>
</evidence>
<keyword evidence="9" id="KW-1185">Reference proteome</keyword>
<dbReference type="InterPro" id="IPR006642">
    <property type="entry name" value="Rad18_UBZ4"/>
</dbReference>
<keyword evidence="5" id="KW-0234">DNA repair</keyword>
<dbReference type="PANTHER" id="PTHR36892:SF1">
    <property type="entry name" value="OS05G0518200 PROTEIN"/>
    <property type="match status" value="1"/>
</dbReference>
<accession>A0ABU6ZLY1</accession>
<evidence type="ECO:0000313" key="9">
    <source>
        <dbReference type="Proteomes" id="UP001341840"/>
    </source>
</evidence>
<sequence>MRSRDVFQCWPFPTTDVTAEQVRSWLPPMTVPNWTADDCDHAELRSSCIVSGEQQNENPPPVDDEAAASRESKSSEKSSSQEEEDEAGKLEIPAVDEVVSHGDDGKRESEEVVEKSENLAVVEPATHGDEGEGESEKLEEMVCPVCGDFKAATLTAVNVHMDGCLREDRRRRQMRMSKLKSKSKAPKKKRYIAEIFNVEDEEEKLEQEENQMEEEEEEERPEIETEMKFWPFGEDVSVTVEKFRWLSRRLEELRSNGTTGGGSQSMRSEGGKSNSVSEDSSLSSPEEEEDKLEMVCPVCRVFKAATVTAANAHIDGCLAQAMKEERWQIRKKLGSNLKARPQKKRSITEILTVAPQIHAADCDAPVEATVDEEKDNIERVAVKSKKNSKKSTKKNAKKKKITVKKKSKVRKRVCVVPLGTKSKMVKMKKPKKKKRKNKKNLFNDEFAATK</sequence>
<evidence type="ECO:0000256" key="4">
    <source>
        <dbReference type="ARBA" id="ARBA00022833"/>
    </source>
</evidence>
<dbReference type="SMART" id="SM00734">
    <property type="entry name" value="ZnF_Rad18"/>
    <property type="match status" value="2"/>
</dbReference>
<feature type="compositionally biased region" description="Polar residues" evidence="6">
    <location>
        <begin position="48"/>
        <end position="57"/>
    </location>
</feature>
<gene>
    <name evidence="8" type="ORF">PIB30_069575</name>
</gene>
<dbReference type="Proteomes" id="UP001341840">
    <property type="component" value="Unassembled WGS sequence"/>
</dbReference>
<keyword evidence="4" id="KW-0862">Zinc</keyword>
<dbReference type="EMBL" id="JASCZI010272627">
    <property type="protein sequence ID" value="MED6222975.1"/>
    <property type="molecule type" value="Genomic_DNA"/>
</dbReference>
<feature type="domain" description="UBZ4-type" evidence="7">
    <location>
        <begin position="293"/>
        <end position="318"/>
    </location>
</feature>
<keyword evidence="3" id="KW-0863">Zinc-finger</keyword>
<feature type="compositionally biased region" description="Basic residues" evidence="6">
    <location>
        <begin position="423"/>
        <end position="439"/>
    </location>
</feature>
<proteinExistence type="predicted"/>
<evidence type="ECO:0000256" key="5">
    <source>
        <dbReference type="ARBA" id="ARBA00023204"/>
    </source>
</evidence>
<comment type="caution">
    <text evidence="8">The sequence shown here is derived from an EMBL/GenBank/DDBJ whole genome shotgun (WGS) entry which is preliminary data.</text>
</comment>
<evidence type="ECO:0000256" key="1">
    <source>
        <dbReference type="ARBA" id="ARBA00022723"/>
    </source>
</evidence>
<evidence type="ECO:0000256" key="2">
    <source>
        <dbReference type="ARBA" id="ARBA00022763"/>
    </source>
</evidence>
<feature type="compositionally biased region" description="Basic and acidic residues" evidence="6">
    <location>
        <begin position="98"/>
        <end position="117"/>
    </location>
</feature>
<feature type="domain" description="UBZ4-type" evidence="7">
    <location>
        <begin position="140"/>
        <end position="165"/>
    </location>
</feature>
<feature type="non-terminal residue" evidence="8">
    <location>
        <position position="450"/>
    </location>
</feature>
<name>A0ABU6ZLY1_9FABA</name>
<feature type="compositionally biased region" description="Basic residues" evidence="6">
    <location>
        <begin position="171"/>
        <end position="190"/>
    </location>
</feature>
<feature type="compositionally biased region" description="Low complexity" evidence="6">
    <location>
        <begin position="272"/>
        <end position="284"/>
    </location>
</feature>
<protein>
    <recommendedName>
        <fullName evidence="7">UBZ4-type domain-containing protein</fullName>
    </recommendedName>
</protein>
<feature type="region of interest" description="Disordered" evidence="6">
    <location>
        <begin position="254"/>
        <end position="290"/>
    </location>
</feature>
<keyword evidence="1" id="KW-0479">Metal-binding</keyword>
<organism evidence="8 9">
    <name type="scientific">Stylosanthes scabra</name>
    <dbReference type="NCBI Taxonomy" id="79078"/>
    <lineage>
        <taxon>Eukaryota</taxon>
        <taxon>Viridiplantae</taxon>
        <taxon>Streptophyta</taxon>
        <taxon>Embryophyta</taxon>
        <taxon>Tracheophyta</taxon>
        <taxon>Spermatophyta</taxon>
        <taxon>Magnoliopsida</taxon>
        <taxon>eudicotyledons</taxon>
        <taxon>Gunneridae</taxon>
        <taxon>Pentapetalae</taxon>
        <taxon>rosids</taxon>
        <taxon>fabids</taxon>
        <taxon>Fabales</taxon>
        <taxon>Fabaceae</taxon>
        <taxon>Papilionoideae</taxon>
        <taxon>50 kb inversion clade</taxon>
        <taxon>dalbergioids sensu lato</taxon>
        <taxon>Dalbergieae</taxon>
        <taxon>Pterocarpus clade</taxon>
        <taxon>Stylosanthes</taxon>
    </lineage>
</organism>
<feature type="region of interest" description="Disordered" evidence="6">
    <location>
        <begin position="45"/>
        <end position="136"/>
    </location>
</feature>
<dbReference type="PANTHER" id="PTHR36892">
    <property type="entry name" value="OS01G0201800 PROTEIN"/>
    <property type="match status" value="1"/>
</dbReference>
<keyword evidence="2" id="KW-0227">DNA damage</keyword>
<reference evidence="8 9" key="1">
    <citation type="journal article" date="2023" name="Plants (Basel)">
        <title>Bridging the Gap: Combining Genomics and Transcriptomics Approaches to Understand Stylosanthes scabra, an Orphan Legume from the Brazilian Caatinga.</title>
        <authorList>
            <person name="Ferreira-Neto J.R.C."/>
            <person name="da Silva M.D."/>
            <person name="Binneck E."/>
            <person name="de Melo N.F."/>
            <person name="da Silva R.H."/>
            <person name="de Melo A.L.T.M."/>
            <person name="Pandolfi V."/>
            <person name="Bustamante F.O."/>
            <person name="Brasileiro-Vidal A.C."/>
            <person name="Benko-Iseppon A.M."/>
        </authorList>
    </citation>
    <scope>NUCLEOTIDE SEQUENCE [LARGE SCALE GENOMIC DNA]</scope>
    <source>
        <tissue evidence="8">Leaves</tissue>
    </source>
</reference>
<evidence type="ECO:0000256" key="6">
    <source>
        <dbReference type="SAM" id="MobiDB-lite"/>
    </source>
</evidence>
<feature type="compositionally biased region" description="Basic and acidic residues" evidence="6">
    <location>
        <begin position="67"/>
        <end position="80"/>
    </location>
</feature>
<feature type="compositionally biased region" description="Basic residues" evidence="6">
    <location>
        <begin position="383"/>
        <end position="413"/>
    </location>
</feature>
<feature type="compositionally biased region" description="Basic and acidic residues" evidence="6">
    <location>
        <begin position="126"/>
        <end position="136"/>
    </location>
</feature>
<feature type="region of interest" description="Disordered" evidence="6">
    <location>
        <begin position="383"/>
        <end position="450"/>
    </location>
</feature>
<feature type="region of interest" description="Disordered" evidence="6">
    <location>
        <begin position="171"/>
        <end position="224"/>
    </location>
</feature>
<feature type="compositionally biased region" description="Acidic residues" evidence="6">
    <location>
        <begin position="197"/>
        <end position="221"/>
    </location>
</feature>
<evidence type="ECO:0000313" key="8">
    <source>
        <dbReference type="EMBL" id="MED6222975.1"/>
    </source>
</evidence>
<evidence type="ECO:0000256" key="3">
    <source>
        <dbReference type="ARBA" id="ARBA00022771"/>
    </source>
</evidence>